<proteinExistence type="predicted"/>
<evidence type="ECO:0000313" key="3">
    <source>
        <dbReference type="Proteomes" id="UP000220133"/>
    </source>
</evidence>
<dbReference type="KEGG" id="cbae:COR50_02330"/>
<evidence type="ECO:0000256" key="1">
    <source>
        <dbReference type="SAM" id="SignalP"/>
    </source>
</evidence>
<gene>
    <name evidence="2" type="ORF">COR50_02330</name>
</gene>
<evidence type="ECO:0000313" key="2">
    <source>
        <dbReference type="EMBL" id="ATL46094.1"/>
    </source>
</evidence>
<feature type="chain" id="PRO_5012177508" description="Outer membrane protein beta-barrel domain-containing protein" evidence="1">
    <location>
        <begin position="21"/>
        <end position="247"/>
    </location>
</feature>
<dbReference type="Pfam" id="PF19515">
    <property type="entry name" value="DUF6048"/>
    <property type="match status" value="1"/>
</dbReference>
<sequence>MTRIFTCFISFLLCTGLAFGQDSTEVKLKHDTLTVTQQVSAGLRIGLDISRFAYLYFQPYRTDVTLMADARLNKNLYVAGEFGYNRTSHSDSNYTYKGNGAFVALGIDYNVLKKQTSKQRNILYVGARYGVALFNYEIPEYHIYDEYWGNSSGSVPKQSDNAQWIELVVGLKAEVFRNFFLGWSLRQRFLTTRRIPEGDFPPLVIPGFGPGNKKSVFDFNYSISYQIPLYNVKIPVFSAKAKPKKGH</sequence>
<dbReference type="AlphaFoldDB" id="A0A291QQH9"/>
<feature type="signal peptide" evidence="1">
    <location>
        <begin position="1"/>
        <end position="20"/>
    </location>
</feature>
<dbReference type="EMBL" id="CP023777">
    <property type="protein sequence ID" value="ATL46094.1"/>
    <property type="molecule type" value="Genomic_DNA"/>
</dbReference>
<dbReference type="Proteomes" id="UP000220133">
    <property type="component" value="Chromosome"/>
</dbReference>
<reference evidence="2 3" key="1">
    <citation type="submission" date="2017-10" db="EMBL/GenBank/DDBJ databases">
        <title>Paenichitinophaga pekingensis gen. nov., sp. nov., isolated from activated sludge.</title>
        <authorList>
            <person name="Jin D."/>
            <person name="Kong X."/>
            <person name="Deng Y."/>
            <person name="Bai Z."/>
        </authorList>
    </citation>
    <scope>NUCLEOTIDE SEQUENCE [LARGE SCALE GENOMIC DNA]</scope>
    <source>
        <strain evidence="2 3">13</strain>
    </source>
</reference>
<organism evidence="2 3">
    <name type="scientific">Chitinophaga caeni</name>
    <dbReference type="NCBI Taxonomy" id="2029983"/>
    <lineage>
        <taxon>Bacteria</taxon>
        <taxon>Pseudomonadati</taxon>
        <taxon>Bacteroidota</taxon>
        <taxon>Chitinophagia</taxon>
        <taxon>Chitinophagales</taxon>
        <taxon>Chitinophagaceae</taxon>
        <taxon>Chitinophaga</taxon>
    </lineage>
</organism>
<keyword evidence="1" id="KW-0732">Signal</keyword>
<dbReference type="InterPro" id="IPR046111">
    <property type="entry name" value="DUF6048"/>
</dbReference>
<keyword evidence="3" id="KW-1185">Reference proteome</keyword>
<evidence type="ECO:0008006" key="4">
    <source>
        <dbReference type="Google" id="ProtNLM"/>
    </source>
</evidence>
<protein>
    <recommendedName>
        <fullName evidence="4">Outer membrane protein beta-barrel domain-containing protein</fullName>
    </recommendedName>
</protein>
<name>A0A291QQH9_9BACT</name>
<accession>A0A291QQH9</accession>